<gene>
    <name evidence="3" type="ORF">HGRIS_008674</name>
</gene>
<comment type="caution">
    <text evidence="3">The sequence shown here is derived from an EMBL/GenBank/DDBJ whole genome shotgun (WGS) entry which is preliminary data.</text>
</comment>
<evidence type="ECO:0000256" key="2">
    <source>
        <dbReference type="SAM" id="Phobius"/>
    </source>
</evidence>
<reference evidence="4" key="1">
    <citation type="submission" date="2024-06" db="EMBL/GenBank/DDBJ databases">
        <title>Multi-omics analyses provide insights into the biosynthesis of the anticancer antibiotic pleurotin in Hohenbuehelia grisea.</title>
        <authorList>
            <person name="Weaver J.A."/>
            <person name="Alberti F."/>
        </authorList>
    </citation>
    <scope>NUCLEOTIDE SEQUENCE [LARGE SCALE GENOMIC DNA]</scope>
    <source>
        <strain evidence="4">T-177</strain>
    </source>
</reference>
<keyword evidence="4" id="KW-1185">Reference proteome</keyword>
<organism evidence="3 4">
    <name type="scientific">Hohenbuehelia grisea</name>
    <dbReference type="NCBI Taxonomy" id="104357"/>
    <lineage>
        <taxon>Eukaryota</taxon>
        <taxon>Fungi</taxon>
        <taxon>Dikarya</taxon>
        <taxon>Basidiomycota</taxon>
        <taxon>Agaricomycotina</taxon>
        <taxon>Agaricomycetes</taxon>
        <taxon>Agaricomycetidae</taxon>
        <taxon>Agaricales</taxon>
        <taxon>Pleurotineae</taxon>
        <taxon>Pleurotaceae</taxon>
        <taxon>Hohenbuehelia</taxon>
    </lineage>
</organism>
<evidence type="ECO:0000313" key="3">
    <source>
        <dbReference type="EMBL" id="KAL0952029.1"/>
    </source>
</evidence>
<feature type="transmembrane region" description="Helical" evidence="2">
    <location>
        <begin position="34"/>
        <end position="53"/>
    </location>
</feature>
<keyword evidence="2" id="KW-1133">Transmembrane helix</keyword>
<accession>A0ABR3J8Q8</accession>
<keyword evidence="2" id="KW-0472">Membrane</keyword>
<protein>
    <submittedName>
        <fullName evidence="3">Uncharacterized protein</fullName>
    </submittedName>
</protein>
<keyword evidence="2" id="KW-0812">Transmembrane</keyword>
<evidence type="ECO:0000313" key="4">
    <source>
        <dbReference type="Proteomes" id="UP001556367"/>
    </source>
</evidence>
<feature type="region of interest" description="Disordered" evidence="1">
    <location>
        <begin position="156"/>
        <end position="183"/>
    </location>
</feature>
<feature type="compositionally biased region" description="Basic and acidic residues" evidence="1">
    <location>
        <begin position="165"/>
        <end position="183"/>
    </location>
</feature>
<name>A0ABR3J8Q8_9AGAR</name>
<feature type="transmembrane region" description="Helical" evidence="2">
    <location>
        <begin position="6"/>
        <end position="27"/>
    </location>
</feature>
<dbReference type="Proteomes" id="UP001556367">
    <property type="component" value="Unassembled WGS sequence"/>
</dbReference>
<sequence>MAPTNAIRAMILLCFLSFLYDFYTLLVDDDPSDIASIFTVITSIIMGPINTAYHPLPAIGNSILTLVIVLTIWMHVLVYDSSYATVALLAVATAIFTPMFDYFCVSLASNAQFQEAGEEMWQAMREAVPDNVTSLPAKGLDSLNAWKETLWSSDEDNMTLPVSESDIRPETTTKETPPKCEEP</sequence>
<feature type="transmembrane region" description="Helical" evidence="2">
    <location>
        <begin position="59"/>
        <end position="79"/>
    </location>
</feature>
<evidence type="ECO:0000256" key="1">
    <source>
        <dbReference type="SAM" id="MobiDB-lite"/>
    </source>
</evidence>
<proteinExistence type="predicted"/>
<feature type="transmembrane region" description="Helical" evidence="2">
    <location>
        <begin position="86"/>
        <end position="103"/>
    </location>
</feature>
<dbReference type="EMBL" id="JASNQZ010000011">
    <property type="protein sequence ID" value="KAL0952029.1"/>
    <property type="molecule type" value="Genomic_DNA"/>
</dbReference>